<dbReference type="SUPFAM" id="SSF48452">
    <property type="entry name" value="TPR-like"/>
    <property type="match status" value="1"/>
</dbReference>
<reference evidence="1" key="1">
    <citation type="journal article" date="2007" name="Science">
        <title>Draft genome of the filarial nematode parasite Brugia malayi.</title>
        <authorList>
            <person name="Ghedin E."/>
            <person name="Wang S."/>
            <person name="Spiro D."/>
            <person name="Caler E."/>
            <person name="Zhao Q."/>
            <person name="Crabtree J."/>
            <person name="Allen J.E."/>
            <person name="Delcher A.L."/>
            <person name="Guiliano D.B."/>
            <person name="Miranda-Saavedra D."/>
            <person name="Angiuoli S.V."/>
            <person name="Creasy T."/>
            <person name="Amedeo P."/>
            <person name="Haas B."/>
            <person name="El-Sayed N.M."/>
            <person name="Wortman J.R."/>
            <person name="Feldblyum T."/>
            <person name="Tallon L."/>
            <person name="Schatz M."/>
            <person name="Shumway M."/>
            <person name="Koo H."/>
            <person name="Salzberg S.L."/>
            <person name="Schobel S."/>
            <person name="Pertea M."/>
            <person name="Pop M."/>
            <person name="White O."/>
            <person name="Barton G.J."/>
            <person name="Carlow C.K."/>
            <person name="Crawford M.J."/>
            <person name="Daub J."/>
            <person name="Dimmic M.W."/>
            <person name="Estes C.F."/>
            <person name="Foster J.M."/>
            <person name="Ganatra M."/>
            <person name="Gregory W.F."/>
            <person name="Johnson N.M."/>
            <person name="Jin J."/>
            <person name="Komuniecki R."/>
            <person name="Korf I."/>
            <person name="Kumar S."/>
            <person name="Laney S."/>
            <person name="Li B.W."/>
            <person name="Li W."/>
            <person name="Lindblom T.H."/>
            <person name="Lustigman S."/>
            <person name="Ma D."/>
            <person name="Maina C.V."/>
            <person name="Martin D.M."/>
            <person name="McCarter J.P."/>
            <person name="McReynolds L."/>
            <person name="Mitreva M."/>
            <person name="Nutman T.B."/>
            <person name="Parkinson J."/>
            <person name="Peregrin-Alvarez J.M."/>
            <person name="Poole C."/>
            <person name="Ren Q."/>
            <person name="Saunders L."/>
            <person name="Sluder A.E."/>
            <person name="Smith K."/>
            <person name="Stanke M."/>
            <person name="Unnasch T.R."/>
            <person name="Ware J."/>
            <person name="Wei A.D."/>
            <person name="Weil G."/>
            <person name="Williams D.J."/>
            <person name="Zhang Y."/>
            <person name="Williams S.A."/>
            <person name="Fraser-Liggett C."/>
            <person name="Slatko B."/>
            <person name="Blaxter M.L."/>
            <person name="Scott A.L."/>
        </authorList>
    </citation>
    <scope>NUCLEOTIDE SEQUENCE</scope>
    <source>
        <strain evidence="1">FR3</strain>
    </source>
</reference>
<dbReference type="AlphaFoldDB" id="A0A1I9G926"/>
<dbReference type="PANTHER" id="PTHR23271:SF1">
    <property type="entry name" value="U3 SMALL NUCLEOLAR RNA-ASSOCIATED PROTEIN 6 HOMOLOG"/>
    <property type="match status" value="1"/>
</dbReference>
<dbReference type="GO" id="GO:0032040">
    <property type="term" value="C:small-subunit processome"/>
    <property type="evidence" value="ECO:0007669"/>
    <property type="project" value="TreeGrafter"/>
</dbReference>
<organism evidence="1">
    <name type="scientific">Brugia malayi</name>
    <name type="common">Filarial nematode worm</name>
    <dbReference type="NCBI Taxonomy" id="6279"/>
    <lineage>
        <taxon>Eukaryota</taxon>
        <taxon>Metazoa</taxon>
        <taxon>Ecdysozoa</taxon>
        <taxon>Nematoda</taxon>
        <taxon>Chromadorea</taxon>
        <taxon>Rhabditida</taxon>
        <taxon>Spirurina</taxon>
        <taxon>Spiruromorpha</taxon>
        <taxon>Filarioidea</taxon>
        <taxon>Onchocercidae</taxon>
        <taxon>Brugia</taxon>
    </lineage>
</organism>
<dbReference type="GO" id="GO:0000462">
    <property type="term" value="P:maturation of SSU-rRNA from tricistronic rRNA transcript (SSU-rRNA, 5.8S rRNA, LSU-rRNA)"/>
    <property type="evidence" value="ECO:0007669"/>
    <property type="project" value="InterPro"/>
</dbReference>
<dbReference type="GO" id="GO:0030515">
    <property type="term" value="F:snoRNA binding"/>
    <property type="evidence" value="ECO:0007669"/>
    <property type="project" value="InterPro"/>
</dbReference>
<dbReference type="PANTHER" id="PTHR23271">
    <property type="entry name" value="HEPATOCELLULAR CARCINOMA-ASSOCIATED ANTIGEN 66"/>
    <property type="match status" value="1"/>
</dbReference>
<gene>
    <name evidence="1" type="primary">Bm8679</name>
    <name evidence="1" type="ORF">BM_Bm8679</name>
</gene>
<dbReference type="EMBL" id="LN856540">
    <property type="protein sequence ID" value="CDQ06787.1"/>
    <property type="molecule type" value="Genomic_DNA"/>
</dbReference>
<sequence length="223" mass="26393">MLYRKDPSSFKGYTDYLGSIMKLVRMRRKRLNYRLREDEIEGKIIIKVANLLRQFVNDFRFFIFCLIGGRAELWFDLIGFLKEEKMYIRCSKAYFRAMQLFPRNSALRIQAARFEYSVEHRIECARCIMQEGIRLNPTECSLWTNFVHLELDHVKWLITRKSILTGKGYHLPCTEEKELEVAAEAQKTPEMKVNIKEKSGQDAVLGLRVVETIIKFFNLNFSN</sequence>
<name>A0A1I9G926_BRUMA</name>
<dbReference type="GO" id="GO:0034388">
    <property type="term" value="C:Pwp2p-containing subcomplex of 90S preribosome"/>
    <property type="evidence" value="ECO:0007669"/>
    <property type="project" value="TreeGrafter"/>
</dbReference>
<dbReference type="InterPro" id="IPR013949">
    <property type="entry name" value="Utp6"/>
</dbReference>
<accession>A0A1I9G926</accession>
<reference evidence="1" key="2">
    <citation type="submission" date="2012-12" db="EMBL/GenBank/DDBJ databases">
        <authorList>
            <consortium name="WormBase Consortium"/>
            <person name="Ghedin E."/>
            <person name="Paulini M."/>
        </authorList>
    </citation>
    <scope>NUCLEOTIDE SEQUENCE</scope>
    <source>
        <strain evidence="1">FR3</strain>
    </source>
</reference>
<dbReference type="InterPro" id="IPR011990">
    <property type="entry name" value="TPR-like_helical_dom_sf"/>
</dbReference>
<proteinExistence type="predicted"/>
<dbReference type="Gene3D" id="1.25.40.10">
    <property type="entry name" value="Tetratricopeptide repeat domain"/>
    <property type="match status" value="1"/>
</dbReference>
<protein>
    <submittedName>
        <fullName evidence="1">Bm8679, isoform a</fullName>
    </submittedName>
</protein>
<evidence type="ECO:0000313" key="1">
    <source>
        <dbReference type="EMBL" id="CDQ06787.1"/>
    </source>
</evidence>